<name>A0A9X5N2S6_BACTU</name>
<sequence>MNADLREFIQKSQNHLSSSATSTRLKEEQHAVISEIEKILKKDAELKNYMLNGRVKKPESLKEKIIRKADFFKAAQGDAVKFIDQILDDIIGIRIICLLNDDEDQTYQILKSHFSKEHVFTGGKYFIADTEEDPTYPYLAYSYEDQPVQQRNGKDIYKLKLKYITGEDTFTNIELQIKSLTHMFWGELEHMLFYKNYKFNLDNDFHSKLMGSIDTILETLNAQLKDLKGHLSKNDKLKETKNMVTKILYNKFHESIKKIHDTELDLREVYGLISQLYFYECSNYQESLQITQKILSKVTEIQFSDSEFDFSTTTDTEGSIEDFKIILDNYIKEGKLNQDTPAIFEELAKNIEIFSKETDIFWCCLLVIHTKLSIDREHQGDLSSHYQNSLVQLTYMLLKTYMGKYINDIEIEDSDETPLNLSFINNCILKSLIECFHSHKKMDFFLEDIHQENIINIIRKFLESFDVNEPILSYGATSNELEKISSTMVFILKLQVQYYLNRKVDLQIINEIKNNVTTLADVDFDFNIDSQQLALISEGKTKITDLKHLQQKIYFN</sequence>
<comment type="pathway">
    <text evidence="1">Purine metabolism; ppGpp biosynthesis; ppGpp from GTP: step 1/2.</text>
</comment>
<dbReference type="Pfam" id="PF04607">
    <property type="entry name" value="RelA_SpoT"/>
    <property type="match status" value="1"/>
</dbReference>
<dbReference type="Gene3D" id="3.30.460.10">
    <property type="entry name" value="Beta Polymerase, domain 2"/>
    <property type="match status" value="1"/>
</dbReference>
<reference evidence="3 4" key="1">
    <citation type="submission" date="2016-04" db="EMBL/GenBank/DDBJ databases">
        <title>Bacillus thuringiensis and Bacillus weihenstephanensis as novel biocontrol agents of wilt causing Verticillium species.</title>
        <authorList>
            <person name="Hollensteiner J."/>
            <person name="Wemheuer F."/>
            <person name="Harting R."/>
            <person name="Kolarzyk A."/>
            <person name="Diaz-Valerio S."/>
            <person name="Poehlein A."/>
            <person name="Brzuszkiewicz E."/>
            <person name="Nesemann K."/>
            <person name="Braus-Stromeyer S."/>
            <person name="Braus G."/>
            <person name="Daniel R."/>
            <person name="Liesegang H."/>
        </authorList>
    </citation>
    <scope>NUCLEOTIDE SEQUENCE [LARGE SCALE GENOMIC DNA]</scope>
    <source>
        <strain evidence="3 4">GOE4</strain>
    </source>
</reference>
<dbReference type="InterPro" id="IPR007685">
    <property type="entry name" value="RelA_SpoT"/>
</dbReference>
<evidence type="ECO:0000256" key="1">
    <source>
        <dbReference type="ARBA" id="ARBA00004976"/>
    </source>
</evidence>
<evidence type="ECO:0000313" key="4">
    <source>
        <dbReference type="Proteomes" id="UP000175994"/>
    </source>
</evidence>
<dbReference type="CDD" id="cd05399">
    <property type="entry name" value="NT_Rel-Spo_like"/>
    <property type="match status" value="1"/>
</dbReference>
<dbReference type="EMBL" id="LXLI01000028">
    <property type="protein sequence ID" value="OFC91224.1"/>
    <property type="molecule type" value="Genomic_DNA"/>
</dbReference>
<comment type="caution">
    <text evidence="3">The sequence shown here is derived from an EMBL/GenBank/DDBJ whole genome shotgun (WGS) entry which is preliminary data.</text>
</comment>
<proteinExistence type="predicted"/>
<dbReference type="RefSeq" id="WP_070184198.1">
    <property type="nucleotide sequence ID" value="NZ_LXLI01000028.1"/>
</dbReference>
<dbReference type="SUPFAM" id="SSF81301">
    <property type="entry name" value="Nucleotidyltransferase"/>
    <property type="match status" value="1"/>
</dbReference>
<evidence type="ECO:0000259" key="2">
    <source>
        <dbReference type="SMART" id="SM00954"/>
    </source>
</evidence>
<evidence type="ECO:0000313" key="3">
    <source>
        <dbReference type="EMBL" id="OFC91224.1"/>
    </source>
</evidence>
<protein>
    <recommendedName>
        <fullName evidence="2">RelA/SpoT domain-containing protein</fullName>
    </recommendedName>
</protein>
<organism evidence="3 4">
    <name type="scientific">Bacillus thuringiensis</name>
    <dbReference type="NCBI Taxonomy" id="1428"/>
    <lineage>
        <taxon>Bacteria</taxon>
        <taxon>Bacillati</taxon>
        <taxon>Bacillota</taxon>
        <taxon>Bacilli</taxon>
        <taxon>Bacillales</taxon>
        <taxon>Bacillaceae</taxon>
        <taxon>Bacillus</taxon>
        <taxon>Bacillus cereus group</taxon>
    </lineage>
</organism>
<dbReference type="Proteomes" id="UP000175994">
    <property type="component" value="Unassembled WGS sequence"/>
</dbReference>
<dbReference type="PANTHER" id="PTHR41773:SF1">
    <property type="entry name" value="RELA_SPOT DOMAIN-CONTAINING PROTEIN"/>
    <property type="match status" value="1"/>
</dbReference>
<dbReference type="InterPro" id="IPR043519">
    <property type="entry name" value="NT_sf"/>
</dbReference>
<gene>
    <name evidence="3" type="ORF">BTGOE4_37240</name>
</gene>
<accession>A0A9X5N2S6</accession>
<dbReference type="SMART" id="SM00954">
    <property type="entry name" value="RelA_SpoT"/>
    <property type="match status" value="1"/>
</dbReference>
<dbReference type="GO" id="GO:0015969">
    <property type="term" value="P:guanosine tetraphosphate metabolic process"/>
    <property type="evidence" value="ECO:0007669"/>
    <property type="project" value="InterPro"/>
</dbReference>
<dbReference type="AlphaFoldDB" id="A0A9X5N2S6"/>
<feature type="domain" description="RelA/SpoT" evidence="2">
    <location>
        <begin position="53"/>
        <end position="201"/>
    </location>
</feature>
<dbReference type="PANTHER" id="PTHR41773">
    <property type="entry name" value="GTP PYROPHOSPHATASE-RELATED"/>
    <property type="match status" value="1"/>
</dbReference>